<evidence type="ECO:0000256" key="3">
    <source>
        <dbReference type="ARBA" id="ARBA00022679"/>
    </source>
</evidence>
<dbReference type="PANTHER" id="PTHR12046">
    <property type="entry name" value="HISTONE ACETYLTRANSFERASE TYPE B CATALYTIC SUBUNIT"/>
    <property type="match status" value="1"/>
</dbReference>
<dbReference type="EC" id="2.3.1.48" evidence="2"/>
<comment type="caution">
    <text evidence="7">The sequence shown here is derived from an EMBL/GenBank/DDBJ whole genome shotgun (WGS) entry which is preliminary data.</text>
</comment>
<evidence type="ECO:0000313" key="8">
    <source>
        <dbReference type="Proteomes" id="UP001314170"/>
    </source>
</evidence>
<sequence>MASKRQRVGEEGDEYCAVVDDQEEAKATNELKLIADGGEFGDIVVVGTDELIHDLFAYEIECILQKHIISSVPVHRQQMSQITRAIGAAAQTSSGSTSEPLTQLSSKFTVSLYGYLTRKPHTHKAATSASLSFPAFNLSEEMGQKQLPTADPISEPKKRRRMLESKPISASKFTWPYFDFLVYLMTDILVSSKEEVGASDSFRISPVDLNSFFDEDGKIYGYNELKITIWVSSISFHAFADITFQSTSDRIFADTLVDNKDDFLQTFSTERHFVRSIISDGEILQHKASNGHAVDYNNRLGTATSDLEKNPRLQSWVIYWGTRELIVFDLDNISE</sequence>
<evidence type="ECO:0000256" key="1">
    <source>
        <dbReference type="ARBA" id="ARBA00010543"/>
    </source>
</evidence>
<gene>
    <name evidence="7" type="ORF">DCAF_LOCUS16390</name>
</gene>
<evidence type="ECO:0000259" key="6">
    <source>
        <dbReference type="Pfam" id="PF10394"/>
    </source>
</evidence>
<dbReference type="InterPro" id="IPR019467">
    <property type="entry name" value="Hat1_N"/>
</dbReference>
<dbReference type="Proteomes" id="UP001314170">
    <property type="component" value="Unassembled WGS sequence"/>
</dbReference>
<keyword evidence="8" id="KW-1185">Reference proteome</keyword>
<dbReference type="GO" id="GO:0000781">
    <property type="term" value="C:chromosome, telomeric region"/>
    <property type="evidence" value="ECO:0007669"/>
    <property type="project" value="GOC"/>
</dbReference>
<dbReference type="GO" id="GO:0004402">
    <property type="term" value="F:histone acetyltransferase activity"/>
    <property type="evidence" value="ECO:0007669"/>
    <property type="project" value="InterPro"/>
</dbReference>
<dbReference type="Pfam" id="PF10394">
    <property type="entry name" value="Hat1_N"/>
    <property type="match status" value="1"/>
</dbReference>
<evidence type="ECO:0000313" key="7">
    <source>
        <dbReference type="EMBL" id="CAK7341649.1"/>
    </source>
</evidence>
<dbReference type="InterPro" id="IPR016181">
    <property type="entry name" value="Acyl_CoA_acyltransferase"/>
</dbReference>
<dbReference type="SUPFAM" id="SSF55729">
    <property type="entry name" value="Acyl-CoA N-acyltransferases (Nat)"/>
    <property type="match status" value="1"/>
</dbReference>
<dbReference type="InterPro" id="IPR037113">
    <property type="entry name" value="Hat1_N_sf"/>
</dbReference>
<feature type="domain" description="Histone acetyl transferase HAT1 N-terminal" evidence="6">
    <location>
        <begin position="189"/>
        <end position="268"/>
    </location>
</feature>
<protein>
    <recommendedName>
        <fullName evidence="2">histone acetyltransferase</fullName>
        <ecNumber evidence="2">2.3.1.48</ecNumber>
    </recommendedName>
</protein>
<accession>A0AAV1S0J5</accession>
<organism evidence="7 8">
    <name type="scientific">Dovyalis caffra</name>
    <dbReference type="NCBI Taxonomy" id="77055"/>
    <lineage>
        <taxon>Eukaryota</taxon>
        <taxon>Viridiplantae</taxon>
        <taxon>Streptophyta</taxon>
        <taxon>Embryophyta</taxon>
        <taxon>Tracheophyta</taxon>
        <taxon>Spermatophyta</taxon>
        <taxon>Magnoliopsida</taxon>
        <taxon>eudicotyledons</taxon>
        <taxon>Gunneridae</taxon>
        <taxon>Pentapetalae</taxon>
        <taxon>rosids</taxon>
        <taxon>fabids</taxon>
        <taxon>Malpighiales</taxon>
        <taxon>Salicaceae</taxon>
        <taxon>Flacourtieae</taxon>
        <taxon>Dovyalis</taxon>
    </lineage>
</organism>
<reference evidence="7 8" key="1">
    <citation type="submission" date="2024-01" db="EMBL/GenBank/DDBJ databases">
        <authorList>
            <person name="Waweru B."/>
        </authorList>
    </citation>
    <scope>NUCLEOTIDE SEQUENCE [LARGE SCALE GENOMIC DNA]</scope>
</reference>
<comment type="similarity">
    <text evidence="1">Belongs to the HAT1 family.</text>
</comment>
<keyword evidence="4" id="KW-0012">Acyltransferase</keyword>
<dbReference type="GO" id="GO:0031509">
    <property type="term" value="P:subtelomeric heterochromatin formation"/>
    <property type="evidence" value="ECO:0007669"/>
    <property type="project" value="InterPro"/>
</dbReference>
<dbReference type="Gene3D" id="3.90.360.10">
    <property type="entry name" value="Histone acetyl transferase 1 (HAT1), N-terminal domain"/>
    <property type="match status" value="1"/>
</dbReference>
<dbReference type="InterPro" id="IPR017380">
    <property type="entry name" value="Hist_AcTrfase_B-typ_cat-su"/>
</dbReference>
<evidence type="ECO:0000256" key="2">
    <source>
        <dbReference type="ARBA" id="ARBA00013184"/>
    </source>
</evidence>
<dbReference type="EMBL" id="CAWUPB010001160">
    <property type="protein sequence ID" value="CAK7341649.1"/>
    <property type="molecule type" value="Genomic_DNA"/>
</dbReference>
<name>A0AAV1S0J5_9ROSI</name>
<comment type="catalytic activity">
    <reaction evidence="5">
        <text>L-lysyl-[protein] + acetyl-CoA = N(6)-acetyl-L-lysyl-[protein] + CoA + H(+)</text>
        <dbReference type="Rhea" id="RHEA:45948"/>
        <dbReference type="Rhea" id="RHEA-COMP:9752"/>
        <dbReference type="Rhea" id="RHEA-COMP:10731"/>
        <dbReference type="ChEBI" id="CHEBI:15378"/>
        <dbReference type="ChEBI" id="CHEBI:29969"/>
        <dbReference type="ChEBI" id="CHEBI:57287"/>
        <dbReference type="ChEBI" id="CHEBI:57288"/>
        <dbReference type="ChEBI" id="CHEBI:61930"/>
        <dbReference type="EC" id="2.3.1.48"/>
    </reaction>
</comment>
<keyword evidence="3" id="KW-0808">Transferase</keyword>
<dbReference type="AlphaFoldDB" id="A0AAV1S0J5"/>
<proteinExistence type="inferred from homology"/>
<dbReference type="GO" id="GO:0005634">
    <property type="term" value="C:nucleus"/>
    <property type="evidence" value="ECO:0007669"/>
    <property type="project" value="InterPro"/>
</dbReference>
<evidence type="ECO:0000256" key="5">
    <source>
        <dbReference type="ARBA" id="ARBA00048017"/>
    </source>
</evidence>
<evidence type="ECO:0000256" key="4">
    <source>
        <dbReference type="ARBA" id="ARBA00023315"/>
    </source>
</evidence>